<dbReference type="InterPro" id="IPR033753">
    <property type="entry name" value="GCV_H/Fam206"/>
</dbReference>
<keyword evidence="5 8" id="KW-0809">Transit peptide</keyword>
<keyword evidence="4 7" id="KW-0450">Lipoyl</keyword>
<keyword evidence="11" id="KW-1185">Reference proteome</keyword>
<evidence type="ECO:0000256" key="1">
    <source>
        <dbReference type="ARBA" id="ARBA00004173"/>
    </source>
</evidence>
<evidence type="ECO:0000256" key="6">
    <source>
        <dbReference type="ARBA" id="ARBA00023128"/>
    </source>
</evidence>
<organism evidence="10 11">
    <name type="scientific">Quercus lobata</name>
    <name type="common">Valley oak</name>
    <dbReference type="NCBI Taxonomy" id="97700"/>
    <lineage>
        <taxon>Eukaryota</taxon>
        <taxon>Viridiplantae</taxon>
        <taxon>Streptophyta</taxon>
        <taxon>Embryophyta</taxon>
        <taxon>Tracheophyta</taxon>
        <taxon>Spermatophyta</taxon>
        <taxon>Magnoliopsida</taxon>
        <taxon>eudicotyledons</taxon>
        <taxon>Gunneridae</taxon>
        <taxon>Pentapetalae</taxon>
        <taxon>rosids</taxon>
        <taxon>fabids</taxon>
        <taxon>Fagales</taxon>
        <taxon>Fagaceae</taxon>
        <taxon>Quercus</taxon>
    </lineage>
</organism>
<comment type="cofactor">
    <cofactor evidence="8">
        <name>(R)-lipoate</name>
        <dbReference type="ChEBI" id="CHEBI:83088"/>
    </cofactor>
    <text evidence="8">Binds 1 lipoyl cofactor covalently.</text>
</comment>
<accession>A0A7N2MWZ0</accession>
<evidence type="ECO:0000256" key="5">
    <source>
        <dbReference type="ARBA" id="ARBA00022946"/>
    </source>
</evidence>
<reference evidence="10 11" key="1">
    <citation type="journal article" date="2016" name="G3 (Bethesda)">
        <title>First Draft Assembly and Annotation of the Genome of a California Endemic Oak Quercus lobata Nee (Fagaceae).</title>
        <authorList>
            <person name="Sork V.L."/>
            <person name="Fitz-Gibbon S.T."/>
            <person name="Puiu D."/>
            <person name="Crepeau M."/>
            <person name="Gugger P.F."/>
            <person name="Sherman R."/>
            <person name="Stevens K."/>
            <person name="Langley C.H."/>
            <person name="Pellegrini M."/>
            <person name="Salzberg S.L."/>
        </authorList>
    </citation>
    <scope>NUCLEOTIDE SEQUENCE [LARGE SCALE GENOMIC DNA]</scope>
    <source>
        <strain evidence="10 11">cv. SW786</strain>
    </source>
</reference>
<dbReference type="EnsemblPlants" id="QL11p016596:mrna">
    <property type="protein sequence ID" value="QL11p016596:mrna"/>
    <property type="gene ID" value="QL11p016596"/>
</dbReference>
<evidence type="ECO:0000256" key="3">
    <source>
        <dbReference type="ARBA" id="ARBA00011690"/>
    </source>
</evidence>
<dbReference type="InParanoid" id="A0A7N2MWZ0"/>
<evidence type="ECO:0000256" key="2">
    <source>
        <dbReference type="ARBA" id="ARBA00009249"/>
    </source>
</evidence>
<dbReference type="Pfam" id="PF01597">
    <property type="entry name" value="GCV_H"/>
    <property type="match status" value="1"/>
</dbReference>
<dbReference type="SUPFAM" id="SSF51230">
    <property type="entry name" value="Single hybrid motif"/>
    <property type="match status" value="1"/>
</dbReference>
<dbReference type="InterPro" id="IPR000089">
    <property type="entry name" value="Biotin_lipoyl"/>
</dbReference>
<dbReference type="PROSITE" id="PS50968">
    <property type="entry name" value="BIOTINYL_LIPOYL"/>
    <property type="match status" value="1"/>
</dbReference>
<dbReference type="GO" id="GO:0005739">
    <property type="term" value="C:mitochondrion"/>
    <property type="evidence" value="ECO:0007669"/>
    <property type="project" value="UniProtKB-SubCell"/>
</dbReference>
<evidence type="ECO:0000313" key="11">
    <source>
        <dbReference type="Proteomes" id="UP000594261"/>
    </source>
</evidence>
<dbReference type="GO" id="GO:0019464">
    <property type="term" value="P:glycine decarboxylation via glycine cleavage system"/>
    <property type="evidence" value="ECO:0007669"/>
    <property type="project" value="UniProtKB-UniRule"/>
</dbReference>
<dbReference type="PANTHER" id="PTHR11715:SF3">
    <property type="entry name" value="GLYCINE CLEAVAGE SYSTEM H PROTEIN-RELATED"/>
    <property type="match status" value="1"/>
</dbReference>
<dbReference type="AlphaFoldDB" id="A0A7N2MWZ0"/>
<protein>
    <recommendedName>
        <fullName evidence="8">Glycine cleavage system H protein</fullName>
    </recommendedName>
</protein>
<dbReference type="HAMAP" id="MF_00272">
    <property type="entry name" value="GcvH"/>
    <property type="match status" value="1"/>
</dbReference>
<dbReference type="PANTHER" id="PTHR11715">
    <property type="entry name" value="GLYCINE CLEAVAGE SYSTEM H PROTEIN"/>
    <property type="match status" value="1"/>
</dbReference>
<dbReference type="NCBIfam" id="NF002270">
    <property type="entry name" value="PRK01202.1"/>
    <property type="match status" value="1"/>
</dbReference>
<evidence type="ECO:0000256" key="8">
    <source>
        <dbReference type="RuleBase" id="RU364055"/>
    </source>
</evidence>
<dbReference type="InterPro" id="IPR003016">
    <property type="entry name" value="2-oxoA_DH_lipoyl-BS"/>
</dbReference>
<dbReference type="Proteomes" id="UP000594261">
    <property type="component" value="Chromosome 11"/>
</dbReference>
<dbReference type="NCBIfam" id="TIGR00527">
    <property type="entry name" value="gcvH"/>
    <property type="match status" value="1"/>
</dbReference>
<sequence length="283" mass="31710">MASRLLWASRAASYLRISVFHRGFASAVKDACISEVLWAPEGGSVRVWNLRFYRAFEDWELAASYSLFQLIHPRIPRGDRRDTLCWGLKGDGKFDTRSYYHEIRGASNSLFPWKGVWKPKIPKRVAFFLWTAAHGRILTLDNLMLKGRPLANWCFVKDLKYLDSHEWVKVEGNSATVGITDHAQDHLGDVVYVELPEVGAPVSHGSSFGAVESVKATSDINSPVSGKVVEVNEELNTSPGLINSSPYDKGWIIKVEVSNSGELNSLMDADKYTKFCEEEDGSH</sequence>
<keyword evidence="6 8" id="KW-0496">Mitochondrion</keyword>
<comment type="subunit">
    <text evidence="3 8">The glycine cleavage system is composed of four proteins: P, T, L and H.</text>
</comment>
<dbReference type="PROSITE" id="PS00189">
    <property type="entry name" value="LIPOYL"/>
    <property type="match status" value="1"/>
</dbReference>
<dbReference type="EMBL" id="LRBV02000011">
    <property type="status" value="NOT_ANNOTATED_CDS"/>
    <property type="molecule type" value="Genomic_DNA"/>
</dbReference>
<comment type="similarity">
    <text evidence="2 8">Belongs to the GcvH family.</text>
</comment>
<name>A0A7N2MWZ0_QUELO</name>
<feature type="domain" description="Lipoyl-binding" evidence="9">
    <location>
        <begin position="174"/>
        <end position="256"/>
    </location>
</feature>
<feature type="modified residue" description="N6-lipoyllysine" evidence="7">
    <location>
        <position position="215"/>
    </location>
</feature>
<comment type="function">
    <text evidence="8">The H protein shuttles the methylamine group of glycine from the P protein to the T protein.</text>
</comment>
<dbReference type="GO" id="GO:0009249">
    <property type="term" value="P:protein lipoylation"/>
    <property type="evidence" value="ECO:0007669"/>
    <property type="project" value="TreeGrafter"/>
</dbReference>
<dbReference type="InterPro" id="IPR017453">
    <property type="entry name" value="GCV_H_sub"/>
</dbReference>
<reference evidence="10" key="2">
    <citation type="submission" date="2021-01" db="UniProtKB">
        <authorList>
            <consortium name="EnsemblPlants"/>
        </authorList>
    </citation>
    <scope>IDENTIFICATION</scope>
</reference>
<dbReference type="Pfam" id="PF13966">
    <property type="entry name" value="zf-RVT"/>
    <property type="match status" value="1"/>
</dbReference>
<dbReference type="Gramene" id="QL11p016596:mrna">
    <property type="protein sequence ID" value="QL11p016596:mrna"/>
    <property type="gene ID" value="QL11p016596"/>
</dbReference>
<dbReference type="InterPro" id="IPR011053">
    <property type="entry name" value="Single_hybrid_motif"/>
</dbReference>
<evidence type="ECO:0000259" key="9">
    <source>
        <dbReference type="PROSITE" id="PS50968"/>
    </source>
</evidence>
<comment type="subcellular location">
    <subcellularLocation>
        <location evidence="1 8">Mitochondrion</location>
    </subcellularLocation>
</comment>
<proteinExistence type="inferred from homology"/>
<dbReference type="InterPro" id="IPR026960">
    <property type="entry name" value="RVT-Znf"/>
</dbReference>
<evidence type="ECO:0000256" key="4">
    <source>
        <dbReference type="ARBA" id="ARBA00022823"/>
    </source>
</evidence>
<dbReference type="InterPro" id="IPR002930">
    <property type="entry name" value="GCV_H"/>
</dbReference>
<evidence type="ECO:0000313" key="10">
    <source>
        <dbReference type="EnsemblPlants" id="QL11p016596:mrna"/>
    </source>
</evidence>
<dbReference type="CDD" id="cd06848">
    <property type="entry name" value="GCS_H"/>
    <property type="match status" value="1"/>
</dbReference>
<dbReference type="FunFam" id="2.40.50.100:FF:000011">
    <property type="entry name" value="Glycine cleavage system H protein"/>
    <property type="match status" value="1"/>
</dbReference>
<evidence type="ECO:0000256" key="7">
    <source>
        <dbReference type="PIRSR" id="PIRSR617453-50"/>
    </source>
</evidence>
<dbReference type="Gene3D" id="2.40.50.100">
    <property type="match status" value="1"/>
</dbReference>
<dbReference type="GO" id="GO:0005960">
    <property type="term" value="C:glycine cleavage complex"/>
    <property type="evidence" value="ECO:0007669"/>
    <property type="project" value="UniProtKB-UniRule"/>
</dbReference>